<dbReference type="OrthoDB" id="6692864at2759"/>
<evidence type="ECO:0000256" key="4">
    <source>
        <dbReference type="ARBA" id="ARBA00022723"/>
    </source>
</evidence>
<keyword evidence="7" id="KW-0503">Monooxygenase</keyword>
<dbReference type="PRINTS" id="PR00463">
    <property type="entry name" value="EP450I"/>
</dbReference>
<dbReference type="OMA" id="HANCAGK"/>
<dbReference type="AlphaFoldDB" id="A0A0D2PQH9"/>
<keyword evidence="11" id="KW-1185">Reference proteome</keyword>
<evidence type="ECO:0000256" key="3">
    <source>
        <dbReference type="ARBA" id="ARBA00010617"/>
    </source>
</evidence>
<comment type="pathway">
    <text evidence="2">Secondary metabolite biosynthesis.</text>
</comment>
<dbReference type="InterPro" id="IPR036396">
    <property type="entry name" value="Cyt_P450_sf"/>
</dbReference>
<evidence type="ECO:0000313" key="10">
    <source>
        <dbReference type="EMBL" id="KJA22120.1"/>
    </source>
</evidence>
<evidence type="ECO:0000256" key="8">
    <source>
        <dbReference type="PIRSR" id="PIRSR602401-1"/>
    </source>
</evidence>
<dbReference type="CDD" id="cd11061">
    <property type="entry name" value="CYP67-like"/>
    <property type="match status" value="1"/>
</dbReference>
<name>A0A0D2PQH9_HYPSF</name>
<dbReference type="STRING" id="945553.A0A0D2PQH9"/>
<evidence type="ECO:0008006" key="12">
    <source>
        <dbReference type="Google" id="ProtNLM"/>
    </source>
</evidence>
<sequence>MVSVKYVDVFLAILAHIWLRNRQPISLRRSIVPMGLIPCMLAYCSDDPGVSVLNLYLIFVLTLLTSILTYRISPFHPLAQYPGPLLCKISKLWTAYIAYRGKLHHYHRMLHFQYGPIVRVGPNELSICDKDFISHILGPTGLPKGPLWDGRSFSSTTDKNNDNKLISMKNPVRHAQLRKPWNQAFKGTPLKTYEETLINEVNQFIGLLENTYQTSPDRKGRINLTQWISYLSFDFMGTIAFGDSFNLLRDGDKDGIFKNMENGLFWPSILQHVPWLTRIMHATPFAGGSIKQFAAFAMQQAQRRLAQDVQKHDFFYFMLNALESDSRNDLIPFIFNNSVLAIVAGSDTTATALCNIIYYLLRYPSYFKRLRQEIDEVFSFLDCAPVNISQLPDLKLLNAIINETLRLQPPLPNSLQRASELGSQGNMYGKTFIPGGTAVIIPPYTLHRHPSYFSPRPDEYWPDRWLIENDPTIILDLGAFIPFSYGPANCAGKPLAMQELRYITAVLVRQFDITFDPAFQPESWEDALVDRFVIAKGPLPVVITPRSS</sequence>
<dbReference type="GO" id="GO:0005506">
    <property type="term" value="F:iron ion binding"/>
    <property type="evidence" value="ECO:0007669"/>
    <property type="project" value="InterPro"/>
</dbReference>
<evidence type="ECO:0000256" key="2">
    <source>
        <dbReference type="ARBA" id="ARBA00005179"/>
    </source>
</evidence>
<keyword evidence="6 8" id="KW-0408">Iron</keyword>
<keyword evidence="9" id="KW-1133">Transmembrane helix</keyword>
<dbReference type="GO" id="GO:0016705">
    <property type="term" value="F:oxidoreductase activity, acting on paired donors, with incorporation or reduction of molecular oxygen"/>
    <property type="evidence" value="ECO:0007669"/>
    <property type="project" value="InterPro"/>
</dbReference>
<keyword evidence="4 8" id="KW-0479">Metal-binding</keyword>
<accession>A0A0D2PQH9</accession>
<keyword evidence="9" id="KW-0472">Membrane</keyword>
<evidence type="ECO:0000256" key="9">
    <source>
        <dbReference type="SAM" id="Phobius"/>
    </source>
</evidence>
<dbReference type="GO" id="GO:0020037">
    <property type="term" value="F:heme binding"/>
    <property type="evidence" value="ECO:0007669"/>
    <property type="project" value="InterPro"/>
</dbReference>
<keyword evidence="8" id="KW-0349">Heme</keyword>
<feature type="transmembrane region" description="Helical" evidence="9">
    <location>
        <begin position="49"/>
        <end position="70"/>
    </location>
</feature>
<comment type="similarity">
    <text evidence="3">Belongs to the cytochrome P450 family.</text>
</comment>
<dbReference type="PRINTS" id="PR00385">
    <property type="entry name" value="P450"/>
</dbReference>
<dbReference type="EMBL" id="KN817552">
    <property type="protein sequence ID" value="KJA22120.1"/>
    <property type="molecule type" value="Genomic_DNA"/>
</dbReference>
<comment type="cofactor">
    <cofactor evidence="1 8">
        <name>heme</name>
        <dbReference type="ChEBI" id="CHEBI:30413"/>
    </cofactor>
</comment>
<evidence type="ECO:0000256" key="6">
    <source>
        <dbReference type="ARBA" id="ARBA00023004"/>
    </source>
</evidence>
<dbReference type="InterPro" id="IPR002401">
    <property type="entry name" value="Cyt_P450_E_grp-I"/>
</dbReference>
<feature type="binding site" description="axial binding residue" evidence="8">
    <location>
        <position position="490"/>
    </location>
    <ligand>
        <name>heme</name>
        <dbReference type="ChEBI" id="CHEBI:30413"/>
    </ligand>
    <ligandPart>
        <name>Fe</name>
        <dbReference type="ChEBI" id="CHEBI:18248"/>
    </ligandPart>
</feature>
<dbReference type="GO" id="GO:0004497">
    <property type="term" value="F:monooxygenase activity"/>
    <property type="evidence" value="ECO:0007669"/>
    <property type="project" value="UniProtKB-KW"/>
</dbReference>
<proteinExistence type="inferred from homology"/>
<dbReference type="InterPro" id="IPR050121">
    <property type="entry name" value="Cytochrome_P450_monoxygenase"/>
</dbReference>
<reference evidence="11" key="1">
    <citation type="submission" date="2014-04" db="EMBL/GenBank/DDBJ databases">
        <title>Evolutionary Origins and Diversification of the Mycorrhizal Mutualists.</title>
        <authorList>
            <consortium name="DOE Joint Genome Institute"/>
            <consortium name="Mycorrhizal Genomics Consortium"/>
            <person name="Kohler A."/>
            <person name="Kuo A."/>
            <person name="Nagy L.G."/>
            <person name="Floudas D."/>
            <person name="Copeland A."/>
            <person name="Barry K.W."/>
            <person name="Cichocki N."/>
            <person name="Veneault-Fourrey C."/>
            <person name="LaButti K."/>
            <person name="Lindquist E.A."/>
            <person name="Lipzen A."/>
            <person name="Lundell T."/>
            <person name="Morin E."/>
            <person name="Murat C."/>
            <person name="Riley R."/>
            <person name="Ohm R."/>
            <person name="Sun H."/>
            <person name="Tunlid A."/>
            <person name="Henrissat B."/>
            <person name="Grigoriev I.V."/>
            <person name="Hibbett D.S."/>
            <person name="Martin F."/>
        </authorList>
    </citation>
    <scope>NUCLEOTIDE SEQUENCE [LARGE SCALE GENOMIC DNA]</scope>
    <source>
        <strain evidence="11">FD-334 SS-4</strain>
    </source>
</reference>
<dbReference type="Pfam" id="PF00067">
    <property type="entry name" value="p450"/>
    <property type="match status" value="1"/>
</dbReference>
<evidence type="ECO:0000256" key="1">
    <source>
        <dbReference type="ARBA" id="ARBA00001971"/>
    </source>
</evidence>
<dbReference type="PANTHER" id="PTHR24305:SF187">
    <property type="entry name" value="P450, PUTATIVE (EUROFUNG)-RELATED"/>
    <property type="match status" value="1"/>
</dbReference>
<keyword evidence="9" id="KW-0812">Transmembrane</keyword>
<evidence type="ECO:0000256" key="7">
    <source>
        <dbReference type="ARBA" id="ARBA00023033"/>
    </source>
</evidence>
<organism evidence="10 11">
    <name type="scientific">Hypholoma sublateritium (strain FD-334 SS-4)</name>
    <dbReference type="NCBI Taxonomy" id="945553"/>
    <lineage>
        <taxon>Eukaryota</taxon>
        <taxon>Fungi</taxon>
        <taxon>Dikarya</taxon>
        <taxon>Basidiomycota</taxon>
        <taxon>Agaricomycotina</taxon>
        <taxon>Agaricomycetes</taxon>
        <taxon>Agaricomycetidae</taxon>
        <taxon>Agaricales</taxon>
        <taxon>Agaricineae</taxon>
        <taxon>Strophariaceae</taxon>
        <taxon>Hypholoma</taxon>
    </lineage>
</organism>
<dbReference type="Gene3D" id="1.10.630.10">
    <property type="entry name" value="Cytochrome P450"/>
    <property type="match status" value="1"/>
</dbReference>
<evidence type="ECO:0000256" key="5">
    <source>
        <dbReference type="ARBA" id="ARBA00023002"/>
    </source>
</evidence>
<evidence type="ECO:0000313" key="11">
    <source>
        <dbReference type="Proteomes" id="UP000054270"/>
    </source>
</evidence>
<gene>
    <name evidence="10" type="ORF">HYPSUDRAFT_67221</name>
</gene>
<keyword evidence="5" id="KW-0560">Oxidoreductase</keyword>
<protein>
    <recommendedName>
        <fullName evidence="12">Cytochrome P450</fullName>
    </recommendedName>
</protein>
<dbReference type="SUPFAM" id="SSF48264">
    <property type="entry name" value="Cytochrome P450"/>
    <property type="match status" value="1"/>
</dbReference>
<dbReference type="PANTHER" id="PTHR24305">
    <property type="entry name" value="CYTOCHROME P450"/>
    <property type="match status" value="1"/>
</dbReference>
<dbReference type="InterPro" id="IPR001128">
    <property type="entry name" value="Cyt_P450"/>
</dbReference>
<dbReference type="Proteomes" id="UP000054270">
    <property type="component" value="Unassembled WGS sequence"/>
</dbReference>